<evidence type="ECO:0000256" key="5">
    <source>
        <dbReference type="ARBA" id="ARBA00023002"/>
    </source>
</evidence>
<feature type="domain" description="FAD-binding PCMH-type" evidence="6">
    <location>
        <begin position="40"/>
        <end position="211"/>
    </location>
</feature>
<keyword evidence="5" id="KW-0560">Oxidoreductase</keyword>
<dbReference type="InterPro" id="IPR050416">
    <property type="entry name" value="FAD-linked_Oxidoreductase"/>
</dbReference>
<dbReference type="InterPro" id="IPR016166">
    <property type="entry name" value="FAD-bd_PCMH"/>
</dbReference>
<comment type="caution">
    <text evidence="7">The sequence shown here is derived from an EMBL/GenBank/DDBJ whole genome shotgun (WGS) entry which is preliminary data.</text>
</comment>
<keyword evidence="3" id="KW-0285">Flavoprotein</keyword>
<dbReference type="PANTHER" id="PTHR42973">
    <property type="entry name" value="BINDING OXIDOREDUCTASE, PUTATIVE (AFU_ORTHOLOGUE AFUA_1G17690)-RELATED"/>
    <property type="match status" value="1"/>
</dbReference>
<dbReference type="EMBL" id="POAF01000003">
    <property type="protein sequence ID" value="RBM01702.1"/>
    <property type="molecule type" value="Genomic_DNA"/>
</dbReference>
<dbReference type="Gene3D" id="3.30.43.10">
    <property type="entry name" value="Uridine Diphospho-n-acetylenolpyruvylglucosamine Reductase, domain 2"/>
    <property type="match status" value="1"/>
</dbReference>
<protein>
    <submittedName>
        <fullName evidence="7">FAD-linked oxidoreductase</fullName>
    </submittedName>
</protein>
<dbReference type="PANTHER" id="PTHR42973:SF39">
    <property type="entry name" value="FAD-BINDING PCMH-TYPE DOMAIN-CONTAINING PROTEIN"/>
    <property type="match status" value="1"/>
</dbReference>
<evidence type="ECO:0000256" key="2">
    <source>
        <dbReference type="ARBA" id="ARBA00005466"/>
    </source>
</evidence>
<name>A0A365YGA7_9MICC</name>
<sequence length="466" mass="50358">MNNPLISIANLRSLGASLSGTLVTAADHEYDDARALWNAMIDRRPELIIRAGELTDIPLALDFARSHHLPLAVRGGGHNVAGHGTVDRGLVLDLRACNKIMVNPSLRQVSTGPGTLLGELDQATSAHGLAVPVGVISRTGIAGLCLGGGFGWLTRAHGLTVDNLIAAEMYTPSGEKVRADARENPELLWGLRGGGGNFGIVADFTFSAHTLPETVLAGNLIYRAAHWRGALHALRDWAANLPDAMTVIATALVPPEEWELGTDTILAVGFVWADPDHAAGSACVERFTELAPPDVQDVAAISWPEWQSSMDDVFPKGVRAYWKNTGFDSLDDDTIALLVDKATQLTWPGTAFDLHVMGGAMGRVAEEATAFPDRSSAFWINIYGFWKEQAQDAHHREFIRGFHRDMSAVAEGGEYLNFSSTDAPTTGGFDALAVYGEQKYARLAALKRRYDPHNELRLNHNIKVTG</sequence>
<evidence type="ECO:0000313" key="7">
    <source>
        <dbReference type="EMBL" id="RBM01702.1"/>
    </source>
</evidence>
<gene>
    <name evidence="7" type="ORF">C1H84_07630</name>
</gene>
<dbReference type="Pfam" id="PF08031">
    <property type="entry name" value="BBE"/>
    <property type="match status" value="1"/>
</dbReference>
<dbReference type="InterPro" id="IPR012951">
    <property type="entry name" value="BBE"/>
</dbReference>
<dbReference type="InterPro" id="IPR036318">
    <property type="entry name" value="FAD-bd_PCMH-like_sf"/>
</dbReference>
<dbReference type="InterPro" id="IPR006093">
    <property type="entry name" value="Oxy_OxRdtase_FAD_BS"/>
</dbReference>
<evidence type="ECO:0000256" key="3">
    <source>
        <dbReference type="ARBA" id="ARBA00022630"/>
    </source>
</evidence>
<keyword evidence="8" id="KW-1185">Reference proteome</keyword>
<evidence type="ECO:0000256" key="1">
    <source>
        <dbReference type="ARBA" id="ARBA00001974"/>
    </source>
</evidence>
<comment type="cofactor">
    <cofactor evidence="1">
        <name>FAD</name>
        <dbReference type="ChEBI" id="CHEBI:57692"/>
    </cofactor>
</comment>
<dbReference type="GO" id="GO:0071949">
    <property type="term" value="F:FAD binding"/>
    <property type="evidence" value="ECO:0007669"/>
    <property type="project" value="InterPro"/>
</dbReference>
<keyword evidence="4" id="KW-0274">FAD</keyword>
<dbReference type="GO" id="GO:0016491">
    <property type="term" value="F:oxidoreductase activity"/>
    <property type="evidence" value="ECO:0007669"/>
    <property type="project" value="UniProtKB-KW"/>
</dbReference>
<dbReference type="Pfam" id="PF01565">
    <property type="entry name" value="FAD_binding_4"/>
    <property type="match status" value="1"/>
</dbReference>
<dbReference type="SUPFAM" id="SSF56176">
    <property type="entry name" value="FAD-binding/transporter-associated domain-like"/>
    <property type="match status" value="1"/>
</dbReference>
<dbReference type="Proteomes" id="UP000252167">
    <property type="component" value="Unassembled WGS sequence"/>
</dbReference>
<dbReference type="PROSITE" id="PS00862">
    <property type="entry name" value="OX2_COVAL_FAD"/>
    <property type="match status" value="1"/>
</dbReference>
<dbReference type="InterPro" id="IPR006094">
    <property type="entry name" value="Oxid_FAD_bind_N"/>
</dbReference>
<organism evidence="7 8">
    <name type="scientific">Glutamicibacter soli</name>
    <dbReference type="NCBI Taxonomy" id="453836"/>
    <lineage>
        <taxon>Bacteria</taxon>
        <taxon>Bacillati</taxon>
        <taxon>Actinomycetota</taxon>
        <taxon>Actinomycetes</taxon>
        <taxon>Micrococcales</taxon>
        <taxon>Micrococcaceae</taxon>
        <taxon>Glutamicibacter</taxon>
    </lineage>
</organism>
<dbReference type="AlphaFoldDB" id="A0A365YGA7"/>
<dbReference type="Gene3D" id="3.40.462.20">
    <property type="match status" value="1"/>
</dbReference>
<accession>A0A365YGA7</accession>
<dbReference type="Gene3D" id="3.30.465.10">
    <property type="match status" value="1"/>
</dbReference>
<evidence type="ECO:0000313" key="8">
    <source>
        <dbReference type="Proteomes" id="UP000252167"/>
    </source>
</evidence>
<evidence type="ECO:0000256" key="4">
    <source>
        <dbReference type="ARBA" id="ARBA00022827"/>
    </source>
</evidence>
<proteinExistence type="inferred from homology"/>
<dbReference type="PROSITE" id="PS51387">
    <property type="entry name" value="FAD_PCMH"/>
    <property type="match status" value="1"/>
</dbReference>
<reference evidence="7 8" key="1">
    <citation type="submission" date="2018-01" db="EMBL/GenBank/DDBJ databases">
        <title>Glutamicibacter soli strain NHPC-3 Whole genome sequence and assembly.</title>
        <authorList>
            <person name="Choudhury P."/>
            <person name="Gupta D."/>
            <person name="Sengupta K."/>
            <person name="Jawed A."/>
            <person name="Sultana N."/>
            <person name="Saha P."/>
        </authorList>
    </citation>
    <scope>NUCLEOTIDE SEQUENCE [LARGE SCALE GENOMIC DNA]</scope>
    <source>
        <strain evidence="7 8">NHPC-3</strain>
    </source>
</reference>
<dbReference type="RefSeq" id="WP_113607024.1">
    <property type="nucleotide sequence ID" value="NZ_POAF01000003.1"/>
</dbReference>
<dbReference type="InterPro" id="IPR016169">
    <property type="entry name" value="FAD-bd_PCMH_sub2"/>
</dbReference>
<evidence type="ECO:0000259" key="6">
    <source>
        <dbReference type="PROSITE" id="PS51387"/>
    </source>
</evidence>
<dbReference type="InterPro" id="IPR016167">
    <property type="entry name" value="FAD-bd_PCMH_sub1"/>
</dbReference>
<comment type="similarity">
    <text evidence="2">Belongs to the oxygen-dependent FAD-linked oxidoreductase family.</text>
</comment>